<proteinExistence type="predicted"/>
<dbReference type="AlphaFoldDB" id="A0AAE0Z8K4"/>
<protein>
    <submittedName>
        <fullName evidence="1">Uncharacterized protein</fullName>
    </submittedName>
</protein>
<dbReference type="CDD" id="cd09275">
    <property type="entry name" value="RNase_HI_RT_DIRS1"/>
    <property type="match status" value="1"/>
</dbReference>
<organism evidence="1 2">
    <name type="scientific">Elysia crispata</name>
    <name type="common">lettuce slug</name>
    <dbReference type="NCBI Taxonomy" id="231223"/>
    <lineage>
        <taxon>Eukaryota</taxon>
        <taxon>Metazoa</taxon>
        <taxon>Spiralia</taxon>
        <taxon>Lophotrochozoa</taxon>
        <taxon>Mollusca</taxon>
        <taxon>Gastropoda</taxon>
        <taxon>Heterobranchia</taxon>
        <taxon>Euthyneura</taxon>
        <taxon>Panpulmonata</taxon>
        <taxon>Sacoglossa</taxon>
        <taxon>Placobranchoidea</taxon>
        <taxon>Plakobranchidae</taxon>
        <taxon>Elysia</taxon>
    </lineage>
</organism>
<gene>
    <name evidence="1" type="ORF">RRG08_041261</name>
</gene>
<dbReference type="EMBL" id="JAWDGP010004377">
    <property type="protein sequence ID" value="KAK3764843.1"/>
    <property type="molecule type" value="Genomic_DNA"/>
</dbReference>
<evidence type="ECO:0000313" key="1">
    <source>
        <dbReference type="EMBL" id="KAK3764843.1"/>
    </source>
</evidence>
<sequence length="153" mass="17148">MLLGERHQNRASLYHALYHRSAGSCFPGVMHGGPLHYRALERYRASAIKANKGNWEAKITLCENCLRESEWWIQDLPAAHIVISHGSPSLGITSDASNSGWGAVCNGETTCGHWTQSEKSHYHINCLELMASFYTLKPFAKDLKNTHVQLKLD</sequence>
<name>A0AAE0Z8K4_9GAST</name>
<evidence type="ECO:0000313" key="2">
    <source>
        <dbReference type="Proteomes" id="UP001283361"/>
    </source>
</evidence>
<reference evidence="1" key="1">
    <citation type="journal article" date="2023" name="G3 (Bethesda)">
        <title>A reference genome for the long-term kleptoplast-retaining sea slug Elysia crispata morphotype clarki.</title>
        <authorList>
            <person name="Eastman K.E."/>
            <person name="Pendleton A.L."/>
            <person name="Shaikh M.A."/>
            <person name="Suttiyut T."/>
            <person name="Ogas R."/>
            <person name="Tomko P."/>
            <person name="Gavelis G."/>
            <person name="Widhalm J.R."/>
            <person name="Wisecaver J.H."/>
        </authorList>
    </citation>
    <scope>NUCLEOTIDE SEQUENCE</scope>
    <source>
        <strain evidence="1">ECLA1</strain>
    </source>
</reference>
<dbReference type="Proteomes" id="UP001283361">
    <property type="component" value="Unassembled WGS sequence"/>
</dbReference>
<accession>A0AAE0Z8K4</accession>
<keyword evidence="2" id="KW-1185">Reference proteome</keyword>
<comment type="caution">
    <text evidence="1">The sequence shown here is derived from an EMBL/GenBank/DDBJ whole genome shotgun (WGS) entry which is preliminary data.</text>
</comment>